<evidence type="ECO:0000256" key="1">
    <source>
        <dbReference type="SAM" id="MobiDB-lite"/>
    </source>
</evidence>
<name>A0A444ZP55_ARAHY</name>
<protein>
    <submittedName>
        <fullName evidence="2">Uncharacterized protein</fullName>
    </submittedName>
</protein>
<evidence type="ECO:0000313" key="3">
    <source>
        <dbReference type="Proteomes" id="UP000289738"/>
    </source>
</evidence>
<accession>A0A444ZP55</accession>
<gene>
    <name evidence="2" type="ORF">Ahy_B04g072964</name>
</gene>
<organism evidence="2 3">
    <name type="scientific">Arachis hypogaea</name>
    <name type="common">Peanut</name>
    <dbReference type="NCBI Taxonomy" id="3818"/>
    <lineage>
        <taxon>Eukaryota</taxon>
        <taxon>Viridiplantae</taxon>
        <taxon>Streptophyta</taxon>
        <taxon>Embryophyta</taxon>
        <taxon>Tracheophyta</taxon>
        <taxon>Spermatophyta</taxon>
        <taxon>Magnoliopsida</taxon>
        <taxon>eudicotyledons</taxon>
        <taxon>Gunneridae</taxon>
        <taxon>Pentapetalae</taxon>
        <taxon>rosids</taxon>
        <taxon>fabids</taxon>
        <taxon>Fabales</taxon>
        <taxon>Fabaceae</taxon>
        <taxon>Papilionoideae</taxon>
        <taxon>50 kb inversion clade</taxon>
        <taxon>dalbergioids sensu lato</taxon>
        <taxon>Dalbergieae</taxon>
        <taxon>Pterocarpus clade</taxon>
        <taxon>Arachis</taxon>
    </lineage>
</organism>
<dbReference type="Pfam" id="PF03140">
    <property type="entry name" value="DUF247"/>
    <property type="match status" value="1"/>
</dbReference>
<keyword evidence="3" id="KW-1185">Reference proteome</keyword>
<dbReference type="PANTHER" id="PTHR31170:SF20">
    <property type="entry name" value="DUF247 DOMAIN PROTEIN"/>
    <property type="match status" value="1"/>
</dbReference>
<dbReference type="AlphaFoldDB" id="A0A444ZP55"/>
<dbReference type="InterPro" id="IPR004158">
    <property type="entry name" value="DUF247_pln"/>
</dbReference>
<feature type="compositionally biased region" description="Basic and acidic residues" evidence="1">
    <location>
        <begin position="174"/>
        <end position="191"/>
    </location>
</feature>
<dbReference type="Proteomes" id="UP000289738">
    <property type="component" value="Chromosome B04"/>
</dbReference>
<comment type="caution">
    <text evidence="2">The sequence shown here is derived from an EMBL/GenBank/DDBJ whole genome shotgun (WGS) entry which is preliminary data.</text>
</comment>
<dbReference type="EMBL" id="SDMP01000014">
    <property type="protein sequence ID" value="RYR15986.1"/>
    <property type="molecule type" value="Genomic_DNA"/>
</dbReference>
<sequence length="331" mass="37327">MDDTNDDNRPTIDNEVSKLIAQKESTSHAIESEAANKLNEWKDSTTDAIESEATKLIAFRESTTDSMKNEIALKESTTDEIKSKTTNKLIQLKESATDAIESDETTRLIPSKESSINDTIENNADTKLNEWRETKQNHYWVVSGHNLSHSTSPIFRHISGKGTRTLTCRRPSRSGRDTREPERTLCNEKRSSGSKEVRANYADDLKLEWNDLANIMLSDACFLLELLICASKELNQKLKSRLEPSGPGGHVGKKEEVLVDLLKLQNQMPLFILHKLSDQIFFEVVPVETLALNLFGYFPETSFKCFTPDILSQHFLELVNAYISDDGEEGA</sequence>
<dbReference type="PANTHER" id="PTHR31170">
    <property type="entry name" value="BNAC04G53230D PROTEIN"/>
    <property type="match status" value="1"/>
</dbReference>
<evidence type="ECO:0000313" key="2">
    <source>
        <dbReference type="EMBL" id="RYR15986.1"/>
    </source>
</evidence>
<proteinExistence type="predicted"/>
<feature type="region of interest" description="Disordered" evidence="1">
    <location>
        <begin position="164"/>
        <end position="191"/>
    </location>
</feature>
<reference evidence="2 3" key="1">
    <citation type="submission" date="2019-01" db="EMBL/GenBank/DDBJ databases">
        <title>Sequencing of cultivated peanut Arachis hypogaea provides insights into genome evolution and oil improvement.</title>
        <authorList>
            <person name="Chen X."/>
        </authorList>
    </citation>
    <scope>NUCLEOTIDE SEQUENCE [LARGE SCALE GENOMIC DNA]</scope>
    <source>
        <strain evidence="3">cv. Fuhuasheng</strain>
        <tissue evidence="2">Leaves</tissue>
    </source>
</reference>